<evidence type="ECO:0000313" key="1">
    <source>
        <dbReference type="EMBL" id="MBX69453.1"/>
    </source>
</evidence>
<dbReference type="AlphaFoldDB" id="A0A2P2QR57"/>
<sequence>MLNNQQLHLMMQKQCFINGQILSWSENMLRVGLF</sequence>
<proteinExistence type="predicted"/>
<organism evidence="1">
    <name type="scientific">Rhizophora mucronata</name>
    <name type="common">Asiatic mangrove</name>
    <dbReference type="NCBI Taxonomy" id="61149"/>
    <lineage>
        <taxon>Eukaryota</taxon>
        <taxon>Viridiplantae</taxon>
        <taxon>Streptophyta</taxon>
        <taxon>Embryophyta</taxon>
        <taxon>Tracheophyta</taxon>
        <taxon>Spermatophyta</taxon>
        <taxon>Magnoliopsida</taxon>
        <taxon>eudicotyledons</taxon>
        <taxon>Gunneridae</taxon>
        <taxon>Pentapetalae</taxon>
        <taxon>rosids</taxon>
        <taxon>fabids</taxon>
        <taxon>Malpighiales</taxon>
        <taxon>Rhizophoraceae</taxon>
        <taxon>Rhizophora</taxon>
    </lineage>
</organism>
<accession>A0A2P2QR57</accession>
<name>A0A2P2QR57_RHIMU</name>
<protein>
    <submittedName>
        <fullName evidence="1">Uncharacterized protein</fullName>
    </submittedName>
</protein>
<dbReference type="EMBL" id="GGEC01088969">
    <property type="protein sequence ID" value="MBX69453.1"/>
    <property type="molecule type" value="Transcribed_RNA"/>
</dbReference>
<reference evidence="1" key="1">
    <citation type="submission" date="2018-02" db="EMBL/GenBank/DDBJ databases">
        <title>Rhizophora mucronata_Transcriptome.</title>
        <authorList>
            <person name="Meera S.P."/>
            <person name="Sreeshan A."/>
            <person name="Augustine A."/>
        </authorList>
    </citation>
    <scope>NUCLEOTIDE SEQUENCE</scope>
    <source>
        <tissue evidence="1">Leaf</tissue>
    </source>
</reference>